<dbReference type="PANTHER" id="PTHR35186:SF4">
    <property type="entry name" value="PRION-INHIBITION AND PROPAGATION HELO DOMAIN-CONTAINING PROTEIN"/>
    <property type="match status" value="1"/>
</dbReference>
<evidence type="ECO:0000313" key="6">
    <source>
        <dbReference type="EMBL" id="KAF2973268.1"/>
    </source>
</evidence>
<dbReference type="CDD" id="cd00306">
    <property type="entry name" value="Peptidases_S8_S53"/>
    <property type="match status" value="1"/>
</dbReference>
<dbReference type="InterPro" id="IPR023827">
    <property type="entry name" value="Peptidase_S8_Asp-AS"/>
</dbReference>
<feature type="domain" description="Peptidase S8/S53" evidence="4">
    <location>
        <begin position="675"/>
        <end position="838"/>
    </location>
</feature>
<dbReference type="InterPro" id="IPR036852">
    <property type="entry name" value="Peptidase_S8/S53_dom_sf"/>
</dbReference>
<dbReference type="OrthoDB" id="206201at2759"/>
<accession>A0A7C8MY34</accession>
<keyword evidence="7" id="KW-1185">Reference proteome</keyword>
<dbReference type="Pfam" id="PF00082">
    <property type="entry name" value="Peptidase_S8"/>
    <property type="match status" value="1"/>
</dbReference>
<sequence length="857" mass="96538">MVPFTASSDANAVYTAYRIVQEIATFLRASEEDAELKVFYADLRAYCVIIRGHWGRINKGAVEINRQLHIRLLEQLDYIVAPDVFTTLQVPTLNEKLGGKLRTLSWYWDEARKKNDTIVKLEIIRSCLEFGGTPEARDEFIRSLATSEEEIRKIYPEDPEKWITEDITSRRTIREPPYAVRTAAQSVFNALTACKGCLCNPMHDFSARICLGTYRKPDPGPHANVNEELDFDLFLSMIGEWHEARVHTEREEVVQFVVGDGGSQSRFGKRDRVMKPMKVKRLCEPIAKIKTMAAYRLDFKVIRNQLFKLQSQKSNVLFNTTMNPISLQQILEEGPRSFTERARRILAVILSSSALHFFDTPWLQPIWSSANILFFRTASGTIPLRPFIQTQLSGLEHGHFSNHSSDRTVPVGSNGDETDSDSGGPDDIDPDDLVSHQCPTLISLAVMLMEVYFATPFKILARRYGVEVGNTEFSSCTRHIDTNLVFEACKGEIPEKFLYAIHNCLEPTIWEDLEGNKLAAEILRIRIYEEVVRPLETELIKAYSSISIDDLDRLAQSLDFTSWDQAIQPWNDQVQAVHGTVRTSSPFSRPSTSNQLEYNSPVKSSLQSHLQYHELLGQGHSPPPPRAHSPLRNGLPLTAHTMFKCQSYLDWKSKYQEVYDKYIPAQLGTCCPVPVKIAILDTGLDLTHPDVEARTKNIKGKYNWLQEKFRQSVHDRNGHGTFTANLILDYAPDAELYVAKIAENKPSSPKTVAEAINYAVSEWKVDIISMSFGFPTRDIEGYVDLERALANAYANKVLLFAAASNNGGQLGRSFPARDHTVIAVHATDANGNRSSFRPTAIDDDISIGTIGEAVESA</sequence>
<evidence type="ECO:0000259" key="5">
    <source>
        <dbReference type="Pfam" id="PF24476"/>
    </source>
</evidence>
<evidence type="ECO:0000256" key="2">
    <source>
        <dbReference type="PROSITE-ProRule" id="PRU01240"/>
    </source>
</evidence>
<dbReference type="SUPFAM" id="SSF52743">
    <property type="entry name" value="Subtilisin-like"/>
    <property type="match status" value="1"/>
</dbReference>
<evidence type="ECO:0000313" key="7">
    <source>
        <dbReference type="Proteomes" id="UP000481858"/>
    </source>
</evidence>
<dbReference type="GO" id="GO:0004252">
    <property type="term" value="F:serine-type endopeptidase activity"/>
    <property type="evidence" value="ECO:0007669"/>
    <property type="project" value="InterPro"/>
</dbReference>
<gene>
    <name evidence="6" type="ORF">GQX73_g289</name>
</gene>
<evidence type="ECO:0000259" key="4">
    <source>
        <dbReference type="Pfam" id="PF00082"/>
    </source>
</evidence>
<evidence type="ECO:0000256" key="1">
    <source>
        <dbReference type="ARBA" id="ARBA00022801"/>
    </source>
</evidence>
<organism evidence="6 7">
    <name type="scientific">Xylaria multiplex</name>
    <dbReference type="NCBI Taxonomy" id="323545"/>
    <lineage>
        <taxon>Eukaryota</taxon>
        <taxon>Fungi</taxon>
        <taxon>Dikarya</taxon>
        <taxon>Ascomycota</taxon>
        <taxon>Pezizomycotina</taxon>
        <taxon>Sordariomycetes</taxon>
        <taxon>Xylariomycetidae</taxon>
        <taxon>Xylariales</taxon>
        <taxon>Xylariaceae</taxon>
        <taxon>Xylaria</taxon>
    </lineage>
</organism>
<dbReference type="PANTHER" id="PTHR35186">
    <property type="entry name" value="ANK_REP_REGION DOMAIN-CONTAINING PROTEIN"/>
    <property type="match status" value="1"/>
</dbReference>
<dbReference type="InParanoid" id="A0A7C8MY34"/>
<keyword evidence="1" id="KW-0378">Hydrolase</keyword>
<comment type="caution">
    <text evidence="6">The sequence shown here is derived from an EMBL/GenBank/DDBJ whole genome shotgun (WGS) entry which is preliminary data.</text>
</comment>
<protein>
    <submittedName>
        <fullName evidence="6">Uncharacterized protein</fullName>
    </submittedName>
</protein>
<dbReference type="PROSITE" id="PS51892">
    <property type="entry name" value="SUBTILASE"/>
    <property type="match status" value="1"/>
</dbReference>
<feature type="compositionally biased region" description="Acidic residues" evidence="3">
    <location>
        <begin position="416"/>
        <end position="430"/>
    </location>
</feature>
<feature type="domain" description="DUF7580" evidence="5">
    <location>
        <begin position="180"/>
        <end position="539"/>
    </location>
</feature>
<dbReference type="Gene3D" id="3.40.50.200">
    <property type="entry name" value="Peptidase S8/S53 domain"/>
    <property type="match status" value="1"/>
</dbReference>
<dbReference type="InterPro" id="IPR000209">
    <property type="entry name" value="Peptidase_S8/S53_dom"/>
</dbReference>
<name>A0A7C8MY34_9PEZI</name>
<dbReference type="Pfam" id="PF24476">
    <property type="entry name" value="DUF7580"/>
    <property type="match status" value="1"/>
</dbReference>
<proteinExistence type="inferred from homology"/>
<dbReference type="GO" id="GO:0006508">
    <property type="term" value="P:proteolysis"/>
    <property type="evidence" value="ECO:0007669"/>
    <property type="project" value="InterPro"/>
</dbReference>
<comment type="caution">
    <text evidence="2">Lacks conserved residue(s) required for the propagation of feature annotation.</text>
</comment>
<dbReference type="EMBL" id="WUBL01000002">
    <property type="protein sequence ID" value="KAF2973268.1"/>
    <property type="molecule type" value="Genomic_DNA"/>
</dbReference>
<reference evidence="6 7" key="1">
    <citation type="submission" date="2019-12" db="EMBL/GenBank/DDBJ databases">
        <title>Draft genome sequence of the ascomycete Xylaria multiplex DSM 110363.</title>
        <authorList>
            <person name="Buettner E."/>
            <person name="Kellner H."/>
        </authorList>
    </citation>
    <scope>NUCLEOTIDE SEQUENCE [LARGE SCALE GENOMIC DNA]</scope>
    <source>
        <strain evidence="6 7">DSM 110363</strain>
    </source>
</reference>
<dbReference type="PROSITE" id="PS00136">
    <property type="entry name" value="SUBTILASE_ASP"/>
    <property type="match status" value="1"/>
</dbReference>
<dbReference type="Proteomes" id="UP000481858">
    <property type="component" value="Unassembled WGS sequence"/>
</dbReference>
<dbReference type="InterPro" id="IPR056002">
    <property type="entry name" value="DUF7580"/>
</dbReference>
<feature type="region of interest" description="Disordered" evidence="3">
    <location>
        <begin position="403"/>
        <end position="430"/>
    </location>
</feature>
<dbReference type="AlphaFoldDB" id="A0A7C8MY34"/>
<comment type="similarity">
    <text evidence="2">Belongs to the peptidase S8 family.</text>
</comment>
<evidence type="ECO:0000256" key="3">
    <source>
        <dbReference type="SAM" id="MobiDB-lite"/>
    </source>
</evidence>